<comment type="caution">
    <text evidence="4">The sequence shown here is derived from an EMBL/GenBank/DDBJ whole genome shotgun (WGS) entry which is preliminary data.</text>
</comment>
<dbReference type="Pfam" id="PF07486">
    <property type="entry name" value="Hydrolase_2"/>
    <property type="match status" value="1"/>
</dbReference>
<evidence type="ECO:0000256" key="2">
    <source>
        <dbReference type="SAM" id="Phobius"/>
    </source>
</evidence>
<reference evidence="4 5" key="1">
    <citation type="journal article" date="2017" name="Int. J. Syst. Evol. Microbiol.">
        <title>Bacillus notoginsengisoli sp. nov., a novel bacterium isolated from the rhizosphere of Panax notoginseng.</title>
        <authorList>
            <person name="Zhang M.Y."/>
            <person name="Cheng J."/>
            <person name="Cai Y."/>
            <person name="Zhang T.Y."/>
            <person name="Wu Y.Y."/>
            <person name="Manikprabhu D."/>
            <person name="Li W.J."/>
            <person name="Zhang Y.X."/>
        </authorList>
    </citation>
    <scope>NUCLEOTIDE SEQUENCE [LARGE SCALE GENOMIC DNA]</scope>
    <source>
        <strain evidence="4 5">JCM 30743</strain>
    </source>
</reference>
<gene>
    <name evidence="4" type="ORF">D1B31_18615</name>
</gene>
<protein>
    <submittedName>
        <fullName evidence="4">Cell wall hydrolase</fullName>
    </submittedName>
</protein>
<feature type="compositionally biased region" description="Basic and acidic residues" evidence="1">
    <location>
        <begin position="42"/>
        <end position="52"/>
    </location>
</feature>
<proteinExistence type="predicted"/>
<keyword evidence="4" id="KW-0378">Hydrolase</keyword>
<dbReference type="InterPro" id="IPR042047">
    <property type="entry name" value="SleB_dom1"/>
</dbReference>
<keyword evidence="2" id="KW-0812">Transmembrane</keyword>
<dbReference type="EMBL" id="QWEG01000013">
    <property type="protein sequence ID" value="RHW35661.1"/>
    <property type="molecule type" value="Genomic_DNA"/>
</dbReference>
<dbReference type="Proteomes" id="UP000284416">
    <property type="component" value="Unassembled WGS sequence"/>
</dbReference>
<sequence>MKGDGGMRGQKPLFKLIVPAMLLMLAFPLLNLGKTSNPMPPEPKKAVAGEKEKHRKPAVKQSPAKVKAEANRSEKQAENEPVLTKADKELLAKLVHAEAKGEPFKGKVAVAEVVLNRVESEGFPDTVKEVIYQENQFQPVANGEINKPADVDAREAVDEALSNKKKITNALFFYNPEIATDQWIRTRPIISKIGNHAFTS</sequence>
<evidence type="ECO:0000259" key="3">
    <source>
        <dbReference type="Pfam" id="PF07486"/>
    </source>
</evidence>
<dbReference type="Gene3D" id="6.20.240.60">
    <property type="match status" value="1"/>
</dbReference>
<feature type="region of interest" description="Disordered" evidence="1">
    <location>
        <begin position="33"/>
        <end position="82"/>
    </location>
</feature>
<dbReference type="AlphaFoldDB" id="A0A417YPA2"/>
<name>A0A417YPA2_9BACI</name>
<feature type="compositionally biased region" description="Basic and acidic residues" evidence="1">
    <location>
        <begin position="66"/>
        <end position="78"/>
    </location>
</feature>
<feature type="transmembrane region" description="Helical" evidence="2">
    <location>
        <begin position="12"/>
        <end position="30"/>
    </location>
</feature>
<evidence type="ECO:0000313" key="5">
    <source>
        <dbReference type="Proteomes" id="UP000284416"/>
    </source>
</evidence>
<keyword evidence="2" id="KW-1133">Transmembrane helix</keyword>
<feature type="domain" description="Cell wall hydrolase SleB" evidence="3">
    <location>
        <begin position="101"/>
        <end position="198"/>
    </location>
</feature>
<keyword evidence="2" id="KW-0472">Membrane</keyword>
<keyword evidence="5" id="KW-1185">Reference proteome</keyword>
<accession>A0A417YPA2</accession>
<dbReference type="OrthoDB" id="9785345at2"/>
<evidence type="ECO:0000313" key="4">
    <source>
        <dbReference type="EMBL" id="RHW35661.1"/>
    </source>
</evidence>
<dbReference type="GO" id="GO:0016787">
    <property type="term" value="F:hydrolase activity"/>
    <property type="evidence" value="ECO:0007669"/>
    <property type="project" value="UniProtKB-KW"/>
</dbReference>
<dbReference type="InterPro" id="IPR011105">
    <property type="entry name" value="Cell_wall_hydrolase_SleB"/>
</dbReference>
<evidence type="ECO:0000256" key="1">
    <source>
        <dbReference type="SAM" id="MobiDB-lite"/>
    </source>
</evidence>
<dbReference type="Gene3D" id="1.10.10.2520">
    <property type="entry name" value="Cell wall hydrolase SleB, domain 1"/>
    <property type="match status" value="1"/>
</dbReference>
<organism evidence="4 5">
    <name type="scientific">Neobacillus notoginsengisoli</name>
    <dbReference type="NCBI Taxonomy" id="1578198"/>
    <lineage>
        <taxon>Bacteria</taxon>
        <taxon>Bacillati</taxon>
        <taxon>Bacillota</taxon>
        <taxon>Bacilli</taxon>
        <taxon>Bacillales</taxon>
        <taxon>Bacillaceae</taxon>
        <taxon>Neobacillus</taxon>
    </lineage>
</organism>